<dbReference type="Gene3D" id="1.10.287.950">
    <property type="entry name" value="Methyl-accepting chemotaxis protein"/>
    <property type="match status" value="1"/>
</dbReference>
<evidence type="ECO:0000256" key="5">
    <source>
        <dbReference type="ARBA" id="ARBA00029447"/>
    </source>
</evidence>
<reference evidence="12" key="1">
    <citation type="journal article" date="2019" name="Int. J. Syst. Evol. Microbiol.">
        <title>The Global Catalogue of Microorganisms (GCM) 10K type strain sequencing project: providing services to taxonomists for standard genome sequencing and annotation.</title>
        <authorList>
            <consortium name="The Broad Institute Genomics Platform"/>
            <consortium name="The Broad Institute Genome Sequencing Center for Infectious Disease"/>
            <person name="Wu L."/>
            <person name="Ma J."/>
        </authorList>
    </citation>
    <scope>NUCLEOTIDE SEQUENCE [LARGE SCALE GENOMIC DNA]</scope>
    <source>
        <strain evidence="12">KACC 14058</strain>
    </source>
</reference>
<dbReference type="PROSITE" id="PS50885">
    <property type="entry name" value="HAMP"/>
    <property type="match status" value="1"/>
</dbReference>
<sequence>MKKKFWKKKNKSTNLQSHSKKSLKQFVRNLKQKKKNRNTTISPKNSTSTSTSTITRKNSISTKILFSILTTVLVSVIIVGVASYLVSNSIIKSKVTEATEQTIIQSSDKLDYLLQQYRDRVTEILMDKDFSNTLIQLNNFEDTNNFEYYSLKSTIDDALVQITMIDGNVKLHLVQSEKNQLIASSHTVTEQNIVEADWYNDALESTDSTVWIGGLSKGVSQTEKDPTINFAQKLQIGGLPYLMLIELNTAVFEKALETVTIGDNEKPYIVDQNNQVVFSFSPEEIAQPYDYDIQSDPEAHSKEIDGQLVIKNPSSVSNWYLVGSMDAKELTKDTNLIFYITIAIVLLAFVLSIVIANRIVKIIALPLAKMSNLMSLASEGDLQVRSDADQRKDEIGILSSSFNLMLENISKLMEQTRNSANKVLHAAVSLTDISHSQSQSAKEVAEASEEIASGSTALTDEAERGNTLALTIHEEVESVYKNNNEMEKHAANVLSQSNEGLSKMSELVHQTKDGESMTKALVDKVDTLKTSTEQINDVMIMLTNIVQKTNLLSLNAAIEAARAGEAGKGFAVVADEIRKLSEQSKSSIDKVEEITTGIVNEVNETLSVLEEANPRFQAQVVKAEETQSLLNNVGDSMSTFTSKITEVTQSIAQLRQSQEILTSTVHQVSATAEQSSAISEEVSATTIEQLKGSELLVTTSDELKQLSEELLQMIEKFKI</sequence>
<evidence type="ECO:0000256" key="4">
    <source>
        <dbReference type="ARBA" id="ARBA00023224"/>
    </source>
</evidence>
<dbReference type="Proteomes" id="UP001595880">
    <property type="component" value="Unassembled WGS sequence"/>
</dbReference>
<feature type="region of interest" description="Disordered" evidence="7">
    <location>
        <begin position="439"/>
        <end position="462"/>
    </location>
</feature>
<feature type="compositionally biased region" description="Basic residues" evidence="7">
    <location>
        <begin position="1"/>
        <end position="11"/>
    </location>
</feature>
<evidence type="ECO:0000256" key="2">
    <source>
        <dbReference type="ARBA" id="ARBA00022475"/>
    </source>
</evidence>
<keyword evidence="8" id="KW-1133">Transmembrane helix</keyword>
<keyword evidence="12" id="KW-1185">Reference proteome</keyword>
<evidence type="ECO:0000256" key="1">
    <source>
        <dbReference type="ARBA" id="ARBA00004236"/>
    </source>
</evidence>
<feature type="transmembrane region" description="Helical" evidence="8">
    <location>
        <begin position="64"/>
        <end position="86"/>
    </location>
</feature>
<comment type="subcellular location">
    <subcellularLocation>
        <location evidence="1">Cell membrane</location>
    </subcellularLocation>
</comment>
<dbReference type="SUPFAM" id="SSF58104">
    <property type="entry name" value="Methyl-accepting chemotaxis protein (MCP) signaling domain"/>
    <property type="match status" value="1"/>
</dbReference>
<protein>
    <submittedName>
        <fullName evidence="11">Methyl-accepting chemotaxis protein</fullName>
    </submittedName>
</protein>
<comment type="caution">
    <text evidence="11">The sequence shown here is derived from an EMBL/GenBank/DDBJ whole genome shotgun (WGS) entry which is preliminary data.</text>
</comment>
<feature type="domain" description="Methyl-accepting transducer" evidence="9">
    <location>
        <begin position="433"/>
        <end position="683"/>
    </location>
</feature>
<evidence type="ECO:0000256" key="3">
    <source>
        <dbReference type="ARBA" id="ARBA00023136"/>
    </source>
</evidence>
<keyword evidence="3 8" id="KW-0472">Membrane</keyword>
<accession>A0ABV8VSH2</accession>
<evidence type="ECO:0000313" key="11">
    <source>
        <dbReference type="EMBL" id="MFC4386955.1"/>
    </source>
</evidence>
<keyword evidence="2" id="KW-1003">Cell membrane</keyword>
<evidence type="ECO:0000256" key="7">
    <source>
        <dbReference type="SAM" id="MobiDB-lite"/>
    </source>
</evidence>
<dbReference type="PANTHER" id="PTHR32089:SF112">
    <property type="entry name" value="LYSOZYME-LIKE PROTEIN-RELATED"/>
    <property type="match status" value="1"/>
</dbReference>
<dbReference type="InterPro" id="IPR004089">
    <property type="entry name" value="MCPsignal_dom"/>
</dbReference>
<dbReference type="SMART" id="SM00304">
    <property type="entry name" value="HAMP"/>
    <property type="match status" value="1"/>
</dbReference>
<comment type="similarity">
    <text evidence="5">Belongs to the methyl-accepting chemotaxis (MCP) protein family.</text>
</comment>
<dbReference type="PROSITE" id="PS50111">
    <property type="entry name" value="CHEMOTAXIS_TRANSDUC_2"/>
    <property type="match status" value="1"/>
</dbReference>
<dbReference type="RefSeq" id="WP_390196144.1">
    <property type="nucleotide sequence ID" value="NZ_JBHSDV010000001.1"/>
</dbReference>
<evidence type="ECO:0000256" key="6">
    <source>
        <dbReference type="PROSITE-ProRule" id="PRU00284"/>
    </source>
</evidence>
<dbReference type="EMBL" id="JBHSDV010000001">
    <property type="protein sequence ID" value="MFC4386955.1"/>
    <property type="molecule type" value="Genomic_DNA"/>
</dbReference>
<dbReference type="Gene3D" id="6.10.340.10">
    <property type="match status" value="1"/>
</dbReference>
<evidence type="ECO:0000313" key="12">
    <source>
        <dbReference type="Proteomes" id="UP001595880"/>
    </source>
</evidence>
<evidence type="ECO:0000259" key="9">
    <source>
        <dbReference type="PROSITE" id="PS50111"/>
    </source>
</evidence>
<gene>
    <name evidence="11" type="ORF">ACFOZ1_03930</name>
</gene>
<dbReference type="CDD" id="cd06225">
    <property type="entry name" value="HAMP"/>
    <property type="match status" value="1"/>
</dbReference>
<dbReference type="PANTHER" id="PTHR32089">
    <property type="entry name" value="METHYL-ACCEPTING CHEMOTAXIS PROTEIN MCPB"/>
    <property type="match status" value="1"/>
</dbReference>
<evidence type="ECO:0000259" key="10">
    <source>
        <dbReference type="PROSITE" id="PS50885"/>
    </source>
</evidence>
<organism evidence="11 12">
    <name type="scientific">Gracilibacillus marinus</name>
    <dbReference type="NCBI Taxonomy" id="630535"/>
    <lineage>
        <taxon>Bacteria</taxon>
        <taxon>Bacillati</taxon>
        <taxon>Bacillota</taxon>
        <taxon>Bacilli</taxon>
        <taxon>Bacillales</taxon>
        <taxon>Bacillaceae</taxon>
        <taxon>Gracilibacillus</taxon>
    </lineage>
</organism>
<feature type="region of interest" description="Disordered" evidence="7">
    <location>
        <begin position="1"/>
        <end position="21"/>
    </location>
</feature>
<proteinExistence type="inferred from homology"/>
<feature type="region of interest" description="Disordered" evidence="7">
    <location>
        <begin position="34"/>
        <end position="53"/>
    </location>
</feature>
<keyword evidence="4 6" id="KW-0807">Transducer</keyword>
<name>A0ABV8VSH2_9BACI</name>
<dbReference type="InterPro" id="IPR003660">
    <property type="entry name" value="HAMP_dom"/>
</dbReference>
<evidence type="ECO:0000256" key="8">
    <source>
        <dbReference type="SAM" id="Phobius"/>
    </source>
</evidence>
<dbReference type="SMART" id="SM00283">
    <property type="entry name" value="MA"/>
    <property type="match status" value="1"/>
</dbReference>
<keyword evidence="8" id="KW-0812">Transmembrane</keyword>
<feature type="compositionally biased region" description="Low complexity" evidence="7">
    <location>
        <begin position="38"/>
        <end position="53"/>
    </location>
</feature>
<dbReference type="Pfam" id="PF00672">
    <property type="entry name" value="HAMP"/>
    <property type="match status" value="1"/>
</dbReference>
<feature type="transmembrane region" description="Helical" evidence="8">
    <location>
        <begin position="336"/>
        <end position="360"/>
    </location>
</feature>
<feature type="domain" description="HAMP" evidence="10">
    <location>
        <begin position="361"/>
        <end position="414"/>
    </location>
</feature>
<dbReference type="Pfam" id="PF00015">
    <property type="entry name" value="MCPsignal"/>
    <property type="match status" value="1"/>
</dbReference>